<dbReference type="InterPro" id="IPR051531">
    <property type="entry name" value="N-acetyltransferase"/>
</dbReference>
<dbReference type="STRING" id="1192034.CAP_7436"/>
<dbReference type="Pfam" id="PF13302">
    <property type="entry name" value="Acetyltransf_3"/>
    <property type="match status" value="1"/>
</dbReference>
<proteinExistence type="predicted"/>
<reference evidence="2 3" key="1">
    <citation type="submission" date="2013-05" db="EMBL/GenBank/DDBJ databases">
        <title>Genome assembly of Chondromyces apiculatus DSM 436.</title>
        <authorList>
            <person name="Sharma G."/>
            <person name="Khatri I."/>
            <person name="Kaur C."/>
            <person name="Mayilraj S."/>
            <person name="Subramanian S."/>
        </authorList>
    </citation>
    <scope>NUCLEOTIDE SEQUENCE [LARGE SCALE GENOMIC DNA]</scope>
    <source>
        <strain evidence="2 3">DSM 436</strain>
    </source>
</reference>
<keyword evidence="3" id="KW-1185">Reference proteome</keyword>
<dbReference type="AlphaFoldDB" id="A0A017T0N7"/>
<gene>
    <name evidence="2" type="ORF">CAP_7436</name>
</gene>
<evidence type="ECO:0000313" key="2">
    <source>
        <dbReference type="EMBL" id="EYF02096.1"/>
    </source>
</evidence>
<dbReference type="RefSeq" id="WP_231511822.1">
    <property type="nucleotide sequence ID" value="NZ_ASRX01000066.1"/>
</dbReference>
<organism evidence="2 3">
    <name type="scientific">Chondromyces apiculatus DSM 436</name>
    <dbReference type="NCBI Taxonomy" id="1192034"/>
    <lineage>
        <taxon>Bacteria</taxon>
        <taxon>Pseudomonadati</taxon>
        <taxon>Myxococcota</taxon>
        <taxon>Polyangia</taxon>
        <taxon>Polyangiales</taxon>
        <taxon>Polyangiaceae</taxon>
        <taxon>Chondromyces</taxon>
    </lineage>
</organism>
<dbReference type="PANTHER" id="PTHR43792">
    <property type="entry name" value="GNAT FAMILY, PUTATIVE (AFU_ORTHOLOGUE AFUA_3G00765)-RELATED-RELATED"/>
    <property type="match status" value="1"/>
</dbReference>
<evidence type="ECO:0000259" key="1">
    <source>
        <dbReference type="PROSITE" id="PS51186"/>
    </source>
</evidence>
<evidence type="ECO:0000313" key="3">
    <source>
        <dbReference type="Proteomes" id="UP000019678"/>
    </source>
</evidence>
<protein>
    <recommendedName>
        <fullName evidence="1">N-acetyltransferase domain-containing protein</fullName>
    </recommendedName>
</protein>
<dbReference type="Proteomes" id="UP000019678">
    <property type="component" value="Unassembled WGS sequence"/>
</dbReference>
<accession>A0A017T0N7</accession>
<name>A0A017T0N7_9BACT</name>
<sequence>MSHLPLFTPRLELVPITIPLVEAVMSNRRVEVEAILEARMPEAWPGPALIERAFSASLERIRASPNVRLWGDRVMISRDGSRRVIGSVVFHGAPDEEGAVEVAYGVEHESQQMGYATEATDASVVWALAQPGVRLVRATTPSWHAASRRVLEKCGFRVVGTREGDLVGELLEFERHP</sequence>
<dbReference type="EMBL" id="ASRX01000066">
    <property type="protein sequence ID" value="EYF02096.1"/>
    <property type="molecule type" value="Genomic_DNA"/>
</dbReference>
<dbReference type="InterPro" id="IPR000182">
    <property type="entry name" value="GNAT_dom"/>
</dbReference>
<dbReference type="PANTHER" id="PTHR43792:SF13">
    <property type="entry name" value="ACETYLTRANSFERASE"/>
    <property type="match status" value="1"/>
</dbReference>
<comment type="caution">
    <text evidence="2">The sequence shown here is derived from an EMBL/GenBank/DDBJ whole genome shotgun (WGS) entry which is preliminary data.</text>
</comment>
<dbReference type="PROSITE" id="PS51186">
    <property type="entry name" value="GNAT"/>
    <property type="match status" value="1"/>
</dbReference>
<dbReference type="InterPro" id="IPR016181">
    <property type="entry name" value="Acyl_CoA_acyltransferase"/>
</dbReference>
<dbReference type="Gene3D" id="3.40.630.30">
    <property type="match status" value="1"/>
</dbReference>
<dbReference type="SUPFAM" id="SSF55729">
    <property type="entry name" value="Acyl-CoA N-acyltransferases (Nat)"/>
    <property type="match status" value="1"/>
</dbReference>
<dbReference type="eggNOG" id="COG1670">
    <property type="taxonomic scope" value="Bacteria"/>
</dbReference>
<feature type="domain" description="N-acetyltransferase" evidence="1">
    <location>
        <begin position="33"/>
        <end position="177"/>
    </location>
</feature>
<dbReference type="GO" id="GO:0016747">
    <property type="term" value="F:acyltransferase activity, transferring groups other than amino-acyl groups"/>
    <property type="evidence" value="ECO:0007669"/>
    <property type="project" value="InterPro"/>
</dbReference>